<proteinExistence type="predicted"/>
<name>A0A0C9VSM2_SPHS4</name>
<accession>A0A0C9VSM2</accession>
<dbReference type="HOGENOM" id="CLU_1476038_0_0_1"/>
<protein>
    <submittedName>
        <fullName evidence="1">Uncharacterized protein</fullName>
    </submittedName>
</protein>
<evidence type="ECO:0000313" key="2">
    <source>
        <dbReference type="Proteomes" id="UP000054279"/>
    </source>
</evidence>
<dbReference type="EMBL" id="KN837139">
    <property type="protein sequence ID" value="KIJ41066.1"/>
    <property type="molecule type" value="Genomic_DNA"/>
</dbReference>
<dbReference type="Proteomes" id="UP000054279">
    <property type="component" value="Unassembled WGS sequence"/>
</dbReference>
<sequence>MVNLEYITLLPAEGSTETIPNPIFLEDLPKNSLLLLRQYIRMADYSPYFIRPSLESLKLVEFWPVPTPGFIEALQKAPVVDPFFVLVAAGGITKFAWGMSLFMFLGLEVLSVIQDLSWIRPNKGWFLGVAPMFGRFKKLRSIWGDSEELAEEDRKEVLKAFFDSCSSLESIHLSNPEFTRKDT</sequence>
<reference evidence="1 2" key="1">
    <citation type="submission" date="2014-06" db="EMBL/GenBank/DDBJ databases">
        <title>Evolutionary Origins and Diversification of the Mycorrhizal Mutualists.</title>
        <authorList>
            <consortium name="DOE Joint Genome Institute"/>
            <consortium name="Mycorrhizal Genomics Consortium"/>
            <person name="Kohler A."/>
            <person name="Kuo A."/>
            <person name="Nagy L.G."/>
            <person name="Floudas D."/>
            <person name="Copeland A."/>
            <person name="Barry K.W."/>
            <person name="Cichocki N."/>
            <person name="Veneault-Fourrey C."/>
            <person name="LaButti K."/>
            <person name="Lindquist E.A."/>
            <person name="Lipzen A."/>
            <person name="Lundell T."/>
            <person name="Morin E."/>
            <person name="Murat C."/>
            <person name="Riley R."/>
            <person name="Ohm R."/>
            <person name="Sun H."/>
            <person name="Tunlid A."/>
            <person name="Henrissat B."/>
            <person name="Grigoriev I.V."/>
            <person name="Hibbett D.S."/>
            <person name="Martin F."/>
        </authorList>
    </citation>
    <scope>NUCLEOTIDE SEQUENCE [LARGE SCALE GENOMIC DNA]</scope>
    <source>
        <strain evidence="1 2">SS14</strain>
    </source>
</reference>
<gene>
    <name evidence="1" type="ORF">M422DRAFT_48840</name>
</gene>
<keyword evidence="2" id="KW-1185">Reference proteome</keyword>
<organism evidence="1 2">
    <name type="scientific">Sphaerobolus stellatus (strain SS14)</name>
    <dbReference type="NCBI Taxonomy" id="990650"/>
    <lineage>
        <taxon>Eukaryota</taxon>
        <taxon>Fungi</taxon>
        <taxon>Dikarya</taxon>
        <taxon>Basidiomycota</taxon>
        <taxon>Agaricomycotina</taxon>
        <taxon>Agaricomycetes</taxon>
        <taxon>Phallomycetidae</taxon>
        <taxon>Geastrales</taxon>
        <taxon>Sphaerobolaceae</taxon>
        <taxon>Sphaerobolus</taxon>
    </lineage>
</organism>
<dbReference type="AlphaFoldDB" id="A0A0C9VSM2"/>
<evidence type="ECO:0000313" key="1">
    <source>
        <dbReference type="EMBL" id="KIJ41066.1"/>
    </source>
</evidence>